<protein>
    <submittedName>
        <fullName evidence="9">Rskn-2 protein</fullName>
    </submittedName>
</protein>
<keyword evidence="3 6" id="KW-0547">Nucleotide-binding</keyword>
<keyword evidence="2" id="KW-0808">Transferase</keyword>
<dbReference type="InterPro" id="IPR017441">
    <property type="entry name" value="Protein_kinase_ATP_BS"/>
</dbReference>
<name>A0A812RXC5_9DINO</name>
<dbReference type="InterPro" id="IPR000719">
    <property type="entry name" value="Prot_kinase_dom"/>
</dbReference>
<feature type="domain" description="Protein kinase" evidence="8">
    <location>
        <begin position="833"/>
        <end position="1130"/>
    </location>
</feature>
<dbReference type="EMBL" id="CAJNDS010002376">
    <property type="protein sequence ID" value="CAE7454997.1"/>
    <property type="molecule type" value="Genomic_DNA"/>
</dbReference>
<feature type="region of interest" description="Disordered" evidence="7">
    <location>
        <begin position="342"/>
        <end position="367"/>
    </location>
</feature>
<keyword evidence="4" id="KW-0418">Kinase</keyword>
<accession>A0A812RXC5</accession>
<evidence type="ECO:0000256" key="3">
    <source>
        <dbReference type="ARBA" id="ARBA00022741"/>
    </source>
</evidence>
<gene>
    <name evidence="9" type="primary">rskn-2</name>
    <name evidence="9" type="ORF">SNAT2548_LOCUS25027</name>
</gene>
<dbReference type="PANTHER" id="PTHR24349">
    <property type="entry name" value="SERINE/THREONINE-PROTEIN KINASE"/>
    <property type="match status" value="1"/>
</dbReference>
<dbReference type="InterPro" id="IPR011009">
    <property type="entry name" value="Kinase-like_dom_sf"/>
</dbReference>
<proteinExistence type="predicted"/>
<feature type="binding site" evidence="6">
    <location>
        <position position="872"/>
    </location>
    <ligand>
        <name>ATP</name>
        <dbReference type="ChEBI" id="CHEBI:30616"/>
    </ligand>
</feature>
<feature type="domain" description="Protein kinase" evidence="8">
    <location>
        <begin position="41"/>
        <end position="332"/>
    </location>
</feature>
<evidence type="ECO:0000313" key="9">
    <source>
        <dbReference type="EMBL" id="CAE7454997.1"/>
    </source>
</evidence>
<dbReference type="Gene3D" id="1.10.510.10">
    <property type="entry name" value="Transferase(Phosphotransferase) domain 1"/>
    <property type="match status" value="3"/>
</dbReference>
<evidence type="ECO:0000256" key="7">
    <source>
        <dbReference type="SAM" id="MobiDB-lite"/>
    </source>
</evidence>
<keyword evidence="10" id="KW-1185">Reference proteome</keyword>
<organism evidence="9 10">
    <name type="scientific">Symbiodinium natans</name>
    <dbReference type="NCBI Taxonomy" id="878477"/>
    <lineage>
        <taxon>Eukaryota</taxon>
        <taxon>Sar</taxon>
        <taxon>Alveolata</taxon>
        <taxon>Dinophyceae</taxon>
        <taxon>Suessiales</taxon>
        <taxon>Symbiodiniaceae</taxon>
        <taxon>Symbiodinium</taxon>
    </lineage>
</organism>
<evidence type="ECO:0000256" key="2">
    <source>
        <dbReference type="ARBA" id="ARBA00022679"/>
    </source>
</evidence>
<reference evidence="9" key="1">
    <citation type="submission" date="2021-02" db="EMBL/GenBank/DDBJ databases">
        <authorList>
            <person name="Dougan E. K."/>
            <person name="Rhodes N."/>
            <person name="Thang M."/>
            <person name="Chan C."/>
        </authorList>
    </citation>
    <scope>NUCLEOTIDE SEQUENCE</scope>
</reference>
<keyword evidence="5 6" id="KW-0067">ATP-binding</keyword>
<dbReference type="Pfam" id="PF00069">
    <property type="entry name" value="Pkinase"/>
    <property type="match status" value="3"/>
</dbReference>
<dbReference type="SMART" id="SM00220">
    <property type="entry name" value="S_TKc"/>
    <property type="match status" value="3"/>
</dbReference>
<evidence type="ECO:0000256" key="5">
    <source>
        <dbReference type="ARBA" id="ARBA00022840"/>
    </source>
</evidence>
<keyword evidence="1" id="KW-0723">Serine/threonine-protein kinase</keyword>
<sequence>MLPDYSDSPVLAGVVAQGLLPSKRDCYLLAQTVLRGFASWFCSRPAWTVGEASATLRKRYCAEIQESYDGVAVIHRGCIEDYFTEGGHLGRVGFGTVCRSLSKSFVNVPMSRMLEFPPALGEERATREHAYYIVMNLLEGPMLQGWITAMKTAVPERTCADLAQQMLSAVHYLHRVAGAVHRDVKPDNFGFVRTVRNIDQPGNVQLFDMGLAWVLPEKIQESSATDLHDVAPGGTLGWLSPEAWCGLCGACSDVWGVGLIVHTLLVGDMPFGLRKLEEEVQVRNAVFKSKLNLSTSIWRRVSAQARKFVDQLLAKDVAARATTTAALRHSFIREENVPPSWSSRACTENVPPIPNDPEQSNTVPSPQGLLPSKRDCYLLAQTVLRGFASWFCSRPAWTVGEASATLRKRYYVEIQESYDGVAVIHRGCIEDYFTEGGHLCRVGFGTVCRSLSKSFVNVPMSRMLEFLPALGEAYYIVMNLLEGPMLQGWITAMKTAVPERTCADLAQQMLSAVHYLHRVAGAVHRDVKPDNFGFVRTVRNIDQPGNVQLFDMGLAWVLPEKIQESSATDLHDVAPGGTLRWLSPGAWCGLCGACSDVWGVGLIVHTLLVGDMPFGLRKLEEEVQVRNAVFKSKLNLSTSIWRRVSEQARKFVDQLLAKDVAARATTTAAYCSTEAQLHPRGERASVTEFEGVHRERATVITESEGVRPEAGGFFPSFARANQTVGWLNVRSAFGSKRSLVPSSFPVPRSILMLPDYSDSPVLTGVVAQGLLPSKRDCYLLAQTVLKGFASWFCSRPAWTVGEASATLRKRYIDIQDSYDGVAVIHRGCIEDYFTAGGHLGRGGFGTVCRVEPTGQGLSRFKPLSPGIAYAMKRVKLPNRDTELESLSKSFVNVPMSRMLEFLQALGEERATREHVTRNLLRVLDMPQSMYIVMNLLEGPTLQNWMTAMKTAVPERTCADLAQQMLSAVHYLHRVAGAVHRDVKPDNFGFVRTVRNIDQPGNVQLFDMGLAWVLPEKIQESSATDLHDVAPGGTLRWLSPEAWCGLCGACSDVWGVGLIVHTLLVGDMPFGLRKLEEEVQVRHAVFKSKLNLSTSIWRRVSEQARKFVDQLLAKDVAARATTTAALRHSFIREENVPPSWSSRVCTENVVPLSPSSKVCTQKCEGFFPHVSTRSMCWNAVD</sequence>
<evidence type="ECO:0000256" key="1">
    <source>
        <dbReference type="ARBA" id="ARBA00022527"/>
    </source>
</evidence>
<evidence type="ECO:0000256" key="4">
    <source>
        <dbReference type="ARBA" id="ARBA00022777"/>
    </source>
</evidence>
<feature type="domain" description="Protein kinase" evidence="8">
    <location>
        <begin position="391"/>
        <end position="681"/>
    </location>
</feature>
<evidence type="ECO:0000259" key="8">
    <source>
        <dbReference type="PROSITE" id="PS50011"/>
    </source>
</evidence>
<dbReference type="Proteomes" id="UP000604046">
    <property type="component" value="Unassembled WGS sequence"/>
</dbReference>
<dbReference type="AlphaFoldDB" id="A0A812RXC5"/>
<evidence type="ECO:0000256" key="6">
    <source>
        <dbReference type="PROSITE-ProRule" id="PRU10141"/>
    </source>
</evidence>
<dbReference type="GO" id="GO:0004674">
    <property type="term" value="F:protein serine/threonine kinase activity"/>
    <property type="evidence" value="ECO:0007669"/>
    <property type="project" value="UniProtKB-KW"/>
</dbReference>
<dbReference type="GO" id="GO:0005524">
    <property type="term" value="F:ATP binding"/>
    <property type="evidence" value="ECO:0007669"/>
    <property type="project" value="UniProtKB-UniRule"/>
</dbReference>
<dbReference type="SUPFAM" id="SSF56112">
    <property type="entry name" value="Protein kinase-like (PK-like)"/>
    <property type="match status" value="3"/>
</dbReference>
<dbReference type="PROSITE" id="PS50011">
    <property type="entry name" value="PROTEIN_KINASE_DOM"/>
    <property type="match status" value="3"/>
</dbReference>
<comment type="caution">
    <text evidence="9">The sequence shown here is derived from an EMBL/GenBank/DDBJ whole genome shotgun (WGS) entry which is preliminary data.</text>
</comment>
<evidence type="ECO:0000313" key="10">
    <source>
        <dbReference type="Proteomes" id="UP000604046"/>
    </source>
</evidence>
<dbReference type="InterPro" id="IPR050205">
    <property type="entry name" value="CDPK_Ser/Thr_kinases"/>
</dbReference>
<dbReference type="PROSITE" id="PS00107">
    <property type="entry name" value="PROTEIN_KINASE_ATP"/>
    <property type="match status" value="1"/>
</dbReference>